<proteinExistence type="predicted"/>
<feature type="transmembrane region" description="Helical" evidence="1">
    <location>
        <begin position="102"/>
        <end position="119"/>
    </location>
</feature>
<organism evidence="2 3">
    <name type="scientific">Acidicapsa dinghuensis</name>
    <dbReference type="NCBI Taxonomy" id="2218256"/>
    <lineage>
        <taxon>Bacteria</taxon>
        <taxon>Pseudomonadati</taxon>
        <taxon>Acidobacteriota</taxon>
        <taxon>Terriglobia</taxon>
        <taxon>Terriglobales</taxon>
        <taxon>Acidobacteriaceae</taxon>
        <taxon>Acidicapsa</taxon>
    </lineage>
</organism>
<feature type="transmembrane region" description="Helical" evidence="1">
    <location>
        <begin position="61"/>
        <end position="81"/>
    </location>
</feature>
<feature type="transmembrane region" description="Helical" evidence="1">
    <location>
        <begin position="27"/>
        <end position="49"/>
    </location>
</feature>
<keyword evidence="1" id="KW-0812">Transmembrane</keyword>
<keyword evidence="1" id="KW-0472">Membrane</keyword>
<dbReference type="Proteomes" id="UP001596091">
    <property type="component" value="Unassembled WGS sequence"/>
</dbReference>
<keyword evidence="1" id="KW-1133">Transmembrane helix</keyword>
<dbReference type="EMBL" id="JBHSPH010000010">
    <property type="protein sequence ID" value="MFC5865107.1"/>
    <property type="molecule type" value="Genomic_DNA"/>
</dbReference>
<evidence type="ECO:0000256" key="1">
    <source>
        <dbReference type="SAM" id="Phobius"/>
    </source>
</evidence>
<keyword evidence="3" id="KW-1185">Reference proteome</keyword>
<evidence type="ECO:0000313" key="3">
    <source>
        <dbReference type="Proteomes" id="UP001596091"/>
    </source>
</evidence>
<feature type="transmembrane region" description="Helical" evidence="1">
    <location>
        <begin position="179"/>
        <end position="197"/>
    </location>
</feature>
<accession>A0ABW1EPA9</accession>
<gene>
    <name evidence="2" type="ORF">ACFPT7_22565</name>
</gene>
<feature type="transmembrane region" description="Helical" evidence="1">
    <location>
        <begin position="155"/>
        <end position="173"/>
    </location>
</feature>
<protein>
    <submittedName>
        <fullName evidence="2">Uncharacterized protein</fullName>
    </submittedName>
</protein>
<dbReference type="RefSeq" id="WP_263331937.1">
    <property type="nucleotide sequence ID" value="NZ_JAGSYH010000001.1"/>
</dbReference>
<reference evidence="3" key="1">
    <citation type="journal article" date="2019" name="Int. J. Syst. Evol. Microbiol.">
        <title>The Global Catalogue of Microorganisms (GCM) 10K type strain sequencing project: providing services to taxonomists for standard genome sequencing and annotation.</title>
        <authorList>
            <consortium name="The Broad Institute Genomics Platform"/>
            <consortium name="The Broad Institute Genome Sequencing Center for Infectious Disease"/>
            <person name="Wu L."/>
            <person name="Ma J."/>
        </authorList>
    </citation>
    <scope>NUCLEOTIDE SEQUENCE [LARGE SCALE GENOMIC DNA]</scope>
    <source>
        <strain evidence="3">JCM 4087</strain>
    </source>
</reference>
<name>A0ABW1EPA9_9BACT</name>
<comment type="caution">
    <text evidence="2">The sequence shown here is derived from an EMBL/GenBank/DDBJ whole genome shotgun (WGS) entry which is preliminary data.</text>
</comment>
<evidence type="ECO:0000313" key="2">
    <source>
        <dbReference type="EMBL" id="MFC5865107.1"/>
    </source>
</evidence>
<sequence>MDNLNKALLDIRDIRTQMALSTQFRGYGPATLVATSCIALTAATLQSIWIPDALHSTSVYLGIWVATAVVSASLICIQMFARTRRIHSGMAQEMIRTAVEQFLPAIGAGGLTTFVIARFAPSAVWMMPGLWQVIFSLGIFASCRFLPRLTMACGAWYLVTGLYCLSLGDARALSPWAMGIPYAVGQCLVAAILFFNAPENADEA</sequence>